<dbReference type="GO" id="GO:0005737">
    <property type="term" value="C:cytoplasm"/>
    <property type="evidence" value="ECO:0007669"/>
    <property type="project" value="InterPro"/>
</dbReference>
<dbReference type="SFLD" id="SFLDG00358">
    <property type="entry name" value="Main_(cytGST)"/>
    <property type="match status" value="1"/>
</dbReference>
<dbReference type="InterPro" id="IPR010987">
    <property type="entry name" value="Glutathione-S-Trfase_C-like"/>
</dbReference>
<dbReference type="InterPro" id="IPR004046">
    <property type="entry name" value="GST_C"/>
</dbReference>
<dbReference type="InterPro" id="IPR036282">
    <property type="entry name" value="Glutathione-S-Trfase_C_sf"/>
</dbReference>
<evidence type="ECO:0000259" key="2">
    <source>
        <dbReference type="PROSITE" id="PS50404"/>
    </source>
</evidence>
<dbReference type="OMA" id="VYNAHRF"/>
<dbReference type="InterPro" id="IPR036249">
    <property type="entry name" value="Thioredoxin-like_sf"/>
</dbReference>
<dbReference type="CDD" id="cd03191">
    <property type="entry name" value="GST_C_Zeta"/>
    <property type="match status" value="1"/>
</dbReference>
<evidence type="ECO:0000256" key="1">
    <source>
        <dbReference type="ARBA" id="ARBA00010007"/>
    </source>
</evidence>
<accession>B6DXA4</accession>
<evidence type="ECO:0000313" key="4">
    <source>
        <dbReference type="EMBL" id="ACI05560.1"/>
    </source>
</evidence>
<dbReference type="Gene3D" id="1.20.1050.10">
    <property type="match status" value="1"/>
</dbReference>
<comment type="similarity">
    <text evidence="1">Belongs to the GST superfamily. Zeta family.</text>
</comment>
<dbReference type="InterPro" id="IPR040079">
    <property type="entry name" value="Glutathione_S-Trfase"/>
</dbReference>
<dbReference type="Pfam" id="PF02798">
    <property type="entry name" value="GST_N"/>
    <property type="match status" value="1"/>
</dbReference>
<dbReference type="NCBIfam" id="TIGR01262">
    <property type="entry name" value="maiA"/>
    <property type="match status" value="1"/>
</dbReference>
<feature type="domain" description="GST C-terminal" evidence="3">
    <location>
        <begin position="92"/>
        <end position="216"/>
    </location>
</feature>
<dbReference type="PROSITE" id="PS50405">
    <property type="entry name" value="GST_CTER"/>
    <property type="match status" value="1"/>
</dbReference>
<organism evidence="4">
    <name type="scientific">Tetrahymena thermophila</name>
    <dbReference type="NCBI Taxonomy" id="5911"/>
    <lineage>
        <taxon>Eukaryota</taxon>
        <taxon>Sar</taxon>
        <taxon>Alveolata</taxon>
        <taxon>Ciliophora</taxon>
        <taxon>Intramacronucleata</taxon>
        <taxon>Oligohymenophorea</taxon>
        <taxon>Hymenostomatida</taxon>
        <taxon>Tetrahymenina</taxon>
        <taxon>Tetrahymenidae</taxon>
        <taxon>Tetrahymena</taxon>
    </lineage>
</organism>
<evidence type="ECO:0000259" key="3">
    <source>
        <dbReference type="PROSITE" id="PS50405"/>
    </source>
</evidence>
<dbReference type="GO" id="GO:0004364">
    <property type="term" value="F:glutathione transferase activity"/>
    <property type="evidence" value="ECO:0007669"/>
    <property type="project" value="UniProtKB-EC"/>
</dbReference>
<reference evidence="4" key="1">
    <citation type="submission" date="2008-09" db="EMBL/GenBank/DDBJ databases">
        <title>Cloning, expression and characterization of a glutathione-S-transferase zeta (GST-z) gene from Tetrahymena thermophila.</title>
        <authorList>
            <person name="Arslanyolu M."/>
            <person name="Ozic C."/>
        </authorList>
    </citation>
    <scope>NUCLEOTIDE SEQUENCE</scope>
</reference>
<dbReference type="CDD" id="cd03042">
    <property type="entry name" value="GST_N_Zeta"/>
    <property type="match status" value="1"/>
</dbReference>
<name>B6DXA4_TETTH</name>
<dbReference type="InterPro" id="IPR005955">
    <property type="entry name" value="GST_Zeta"/>
</dbReference>
<feature type="domain" description="GST N-terminal" evidence="2">
    <location>
        <begin position="6"/>
        <end position="87"/>
    </location>
</feature>
<dbReference type="AlphaFoldDB" id="B6DXA4"/>
<protein>
    <submittedName>
        <fullName evidence="4">Glutathione-S-transferase zeta</fullName>
        <ecNumber evidence="4">2.5.1.18</ecNumber>
    </submittedName>
</protein>
<proteinExistence type="evidence at transcript level"/>
<sequence>MAESSKKITLYSYFRSSTSWRVRIALNLKKIDYNIIPINLLKSEQTSEEYTKINPNQGVPALKYGDEVIIESSAILEFLEEVFPEHPLLPQDAVKRAQIRGFCQVINTAIHPLQNLRVLNKIEKEYSQDKIQWLKFWVTKGLTAIEELLKNSHGKYCFGDEITLADLFLVPQVQGVVDRFQFDLTPFPNIAEVLKNLKEIPEFVAASPSKQADNPDNQKI</sequence>
<dbReference type="FunFam" id="1.20.1050.10:FF:000010">
    <property type="entry name" value="Maleylacetoacetate isomerase isoform 1"/>
    <property type="match status" value="1"/>
</dbReference>
<gene>
    <name evidence="4" type="primary">GST-z</name>
</gene>
<dbReference type="InterPro" id="IPR004045">
    <property type="entry name" value="Glutathione_S-Trfase_N"/>
</dbReference>
<dbReference type="InterPro" id="IPR034330">
    <property type="entry name" value="GST_Zeta_C"/>
</dbReference>
<dbReference type="PANTHER" id="PTHR42673">
    <property type="entry name" value="MALEYLACETOACETATE ISOMERASE"/>
    <property type="match status" value="1"/>
</dbReference>
<dbReference type="Gene3D" id="3.40.30.10">
    <property type="entry name" value="Glutaredoxin"/>
    <property type="match status" value="1"/>
</dbReference>
<keyword evidence="4" id="KW-0808">Transferase</keyword>
<dbReference type="GO" id="GO:0006559">
    <property type="term" value="P:L-phenylalanine catabolic process"/>
    <property type="evidence" value="ECO:0007669"/>
    <property type="project" value="TreeGrafter"/>
</dbReference>
<dbReference type="PROSITE" id="PS50404">
    <property type="entry name" value="GST_NTER"/>
    <property type="match status" value="1"/>
</dbReference>
<dbReference type="SFLD" id="SFLDS00019">
    <property type="entry name" value="Glutathione_Transferase_(cytos"/>
    <property type="match status" value="1"/>
</dbReference>
<dbReference type="PANTHER" id="PTHR42673:SF4">
    <property type="entry name" value="MALEYLACETOACETATE ISOMERASE"/>
    <property type="match status" value="1"/>
</dbReference>
<dbReference type="SMR" id="B6DXA4"/>
<dbReference type="SUPFAM" id="SSF47616">
    <property type="entry name" value="GST C-terminal domain-like"/>
    <property type="match status" value="1"/>
</dbReference>
<dbReference type="GO" id="GO:0016034">
    <property type="term" value="F:maleylacetoacetate isomerase activity"/>
    <property type="evidence" value="ECO:0007669"/>
    <property type="project" value="TreeGrafter"/>
</dbReference>
<dbReference type="EC" id="2.5.1.18" evidence="4"/>
<dbReference type="SUPFAM" id="SSF52833">
    <property type="entry name" value="Thioredoxin-like"/>
    <property type="match status" value="1"/>
</dbReference>
<dbReference type="InterPro" id="IPR034333">
    <property type="entry name" value="GST_Zeta_N"/>
</dbReference>
<dbReference type="Pfam" id="PF14497">
    <property type="entry name" value="GST_C_3"/>
    <property type="match status" value="1"/>
</dbReference>
<dbReference type="EMBL" id="FJ175686">
    <property type="protein sequence ID" value="ACI05560.1"/>
    <property type="molecule type" value="mRNA"/>
</dbReference>
<dbReference type="GO" id="GO:0006749">
    <property type="term" value="P:glutathione metabolic process"/>
    <property type="evidence" value="ECO:0007669"/>
    <property type="project" value="TreeGrafter"/>
</dbReference>